<gene>
    <name evidence="1" type="ORF">NNL22_14785</name>
</gene>
<dbReference type="InterPro" id="IPR036866">
    <property type="entry name" value="RibonucZ/Hydroxyglut_hydro"/>
</dbReference>
<name>A0A9E8HHB2_9ALTE</name>
<dbReference type="Proteomes" id="UP001164472">
    <property type="component" value="Chromosome"/>
</dbReference>
<dbReference type="RefSeq" id="WP_251811124.1">
    <property type="nucleotide sequence ID" value="NZ_CP101527.1"/>
</dbReference>
<dbReference type="SUPFAM" id="SSF56281">
    <property type="entry name" value="Metallo-hydrolase/oxidoreductase"/>
    <property type="match status" value="1"/>
</dbReference>
<evidence type="ECO:0000313" key="1">
    <source>
        <dbReference type="EMBL" id="UZW74275.1"/>
    </source>
</evidence>
<protein>
    <recommendedName>
        <fullName evidence="3">DUF4336 domain-containing protein</fullName>
    </recommendedName>
</protein>
<proteinExistence type="predicted"/>
<dbReference type="AlphaFoldDB" id="A0A9E8HHB2"/>
<dbReference type="EMBL" id="CP101527">
    <property type="protein sequence ID" value="UZW74275.1"/>
    <property type="molecule type" value="Genomic_DNA"/>
</dbReference>
<sequence>MKKHTWFQLEEHPEVYFGQYIVPNFISNSIAIRASENHWVLISPGEKLLAEWIKRWKEPETKISIIFPNSFHYMGVNTWLKVFPDATLYASQKAKKRLVKKGFNRILALESHRPELPEGYDVLIPPGHRGGDVWLSKQGPDHSNLWITCDSFLNYDRVSNQPVARTLQAILGAAPGLKISQVIKWLLLDGKANFKPWVLNQLEQDKPSILIPSHGEVERDKALSEKLSTLVKQRL</sequence>
<accession>A0A9E8HHB2</accession>
<evidence type="ECO:0008006" key="3">
    <source>
        <dbReference type="Google" id="ProtNLM"/>
    </source>
</evidence>
<organism evidence="1 2">
    <name type="scientific">Alkalimarinus sediminis</name>
    <dbReference type="NCBI Taxonomy" id="1632866"/>
    <lineage>
        <taxon>Bacteria</taxon>
        <taxon>Pseudomonadati</taxon>
        <taxon>Pseudomonadota</taxon>
        <taxon>Gammaproteobacteria</taxon>
        <taxon>Alteromonadales</taxon>
        <taxon>Alteromonadaceae</taxon>
        <taxon>Alkalimarinus</taxon>
    </lineage>
</organism>
<reference evidence="1" key="1">
    <citation type="submission" date="2022-07" db="EMBL/GenBank/DDBJ databases">
        <title>Alkalimarinus sp. nov., isolated from gut of a Alitta virens.</title>
        <authorList>
            <person name="Yang A.I."/>
            <person name="Shin N.-R."/>
        </authorList>
    </citation>
    <scope>NUCLEOTIDE SEQUENCE</scope>
    <source>
        <strain evidence="1">FA028</strain>
    </source>
</reference>
<evidence type="ECO:0000313" key="2">
    <source>
        <dbReference type="Proteomes" id="UP001164472"/>
    </source>
</evidence>
<dbReference type="Gene3D" id="3.60.15.10">
    <property type="entry name" value="Ribonuclease Z/Hydroxyacylglutathione hydrolase-like"/>
    <property type="match status" value="1"/>
</dbReference>
<dbReference type="KEGG" id="asem:NNL22_14785"/>
<keyword evidence="2" id="KW-1185">Reference proteome</keyword>